<comment type="caution">
    <text evidence="10">The sequence shown here is derived from an EMBL/GenBank/DDBJ whole genome shotgun (WGS) entry which is preliminary data.</text>
</comment>
<reference evidence="10" key="1">
    <citation type="submission" date="2020-06" db="EMBL/GenBank/DDBJ databases">
        <title>WGS assembly of Ceratodon purpureus strain R40.</title>
        <authorList>
            <person name="Carey S.B."/>
            <person name="Jenkins J."/>
            <person name="Shu S."/>
            <person name="Lovell J.T."/>
            <person name="Sreedasyam A."/>
            <person name="Maumus F."/>
            <person name="Tiley G.P."/>
            <person name="Fernandez-Pozo N."/>
            <person name="Barry K."/>
            <person name="Chen C."/>
            <person name="Wang M."/>
            <person name="Lipzen A."/>
            <person name="Daum C."/>
            <person name="Saski C.A."/>
            <person name="Payton A.C."/>
            <person name="Mcbreen J.C."/>
            <person name="Conrad R.E."/>
            <person name="Kollar L.M."/>
            <person name="Olsson S."/>
            <person name="Huttunen S."/>
            <person name="Landis J.B."/>
            <person name="Wickett N.J."/>
            <person name="Johnson M.G."/>
            <person name="Rensing S.A."/>
            <person name="Grimwood J."/>
            <person name="Schmutz J."/>
            <person name="Mcdaniel S.F."/>
        </authorList>
    </citation>
    <scope>NUCLEOTIDE SEQUENCE</scope>
    <source>
        <strain evidence="10">R40</strain>
    </source>
</reference>
<evidence type="ECO:0000256" key="9">
    <source>
        <dbReference type="SAM" id="MobiDB-lite"/>
    </source>
</evidence>
<dbReference type="AlphaFoldDB" id="A0A8T0IKG1"/>
<comment type="similarity">
    <text evidence="1">Belongs to the peroxin-13 family.</text>
</comment>
<dbReference type="EMBL" id="CM026423">
    <property type="protein sequence ID" value="KAG0583038.1"/>
    <property type="molecule type" value="Genomic_DNA"/>
</dbReference>
<evidence type="ECO:0000256" key="1">
    <source>
        <dbReference type="ARBA" id="ARBA00006033"/>
    </source>
</evidence>
<keyword evidence="3" id="KW-0653">Protein transport</keyword>
<proteinExistence type="inferred from homology"/>
<dbReference type="PANTHER" id="PTHR19332">
    <property type="entry name" value="PEROXISOMAL MEMBRANE PROTEIN PEX13"/>
    <property type="match status" value="1"/>
</dbReference>
<sequence length="321" mass="31841">MAAAGRQAPLKPWERAGSTSSATSGPSPFAPSSNAASTAATVASAGVTDTGKLDENGVGNQAGTVAGRQNPPRPWEQNSTGYGGTVNTYNRPSMYGSGSTLGGYGGSTYGGYGSSSIGGYGGGAYGGSSYGGAYGGSSYGGMGYGGMGSSYGGGMYNRGIGSTYGGMGGYGGGMGGYGGGMGGYGGMGGMGGPGAVGPYGYGGQGDPNDPMGGGPPPQPPNFWQQMLRGLNGFLTFFGRLSMLVDENTHALHFFITALLQLFDRAGVLYGELARFVLRMLGVKSKARTKLATPPPGLPAPGDGPNNFDSVWGNAPTGGAFP</sequence>
<keyword evidence="5" id="KW-0472">Membrane</keyword>
<keyword evidence="4" id="KW-0811">Translocation</keyword>
<evidence type="ECO:0000256" key="8">
    <source>
        <dbReference type="ARBA" id="ARBA00046271"/>
    </source>
</evidence>
<feature type="compositionally biased region" description="Low complexity" evidence="9">
    <location>
        <begin position="16"/>
        <end position="48"/>
    </location>
</feature>
<dbReference type="Proteomes" id="UP000822688">
    <property type="component" value="Chromosome 3"/>
</dbReference>
<evidence type="ECO:0000256" key="5">
    <source>
        <dbReference type="ARBA" id="ARBA00023136"/>
    </source>
</evidence>
<name>A0A8T0IKG1_CERPU</name>
<gene>
    <name evidence="10" type="ORF">KC19_3G104100</name>
</gene>
<keyword evidence="6" id="KW-0576">Peroxisome</keyword>
<feature type="region of interest" description="Disordered" evidence="9">
    <location>
        <begin position="288"/>
        <end position="311"/>
    </location>
</feature>
<evidence type="ECO:0000256" key="7">
    <source>
        <dbReference type="ARBA" id="ARBA00029693"/>
    </source>
</evidence>
<evidence type="ECO:0000256" key="6">
    <source>
        <dbReference type="ARBA" id="ARBA00023140"/>
    </source>
</evidence>
<evidence type="ECO:0000256" key="2">
    <source>
        <dbReference type="ARBA" id="ARBA00022448"/>
    </source>
</evidence>
<dbReference type="GO" id="GO:0005778">
    <property type="term" value="C:peroxisomal membrane"/>
    <property type="evidence" value="ECO:0007669"/>
    <property type="project" value="UniProtKB-SubCell"/>
</dbReference>
<keyword evidence="11" id="KW-1185">Reference proteome</keyword>
<comment type="subcellular location">
    <subcellularLocation>
        <location evidence="8">Peroxisome membrane</location>
    </subcellularLocation>
</comment>
<organism evidence="10 11">
    <name type="scientific">Ceratodon purpureus</name>
    <name type="common">Fire moss</name>
    <name type="synonym">Dicranum purpureum</name>
    <dbReference type="NCBI Taxonomy" id="3225"/>
    <lineage>
        <taxon>Eukaryota</taxon>
        <taxon>Viridiplantae</taxon>
        <taxon>Streptophyta</taxon>
        <taxon>Embryophyta</taxon>
        <taxon>Bryophyta</taxon>
        <taxon>Bryophytina</taxon>
        <taxon>Bryopsida</taxon>
        <taxon>Dicranidae</taxon>
        <taxon>Pseudoditrichales</taxon>
        <taxon>Ditrichaceae</taxon>
        <taxon>Ceratodon</taxon>
    </lineage>
</organism>
<protein>
    <recommendedName>
        <fullName evidence="7">Peroxin-13</fullName>
    </recommendedName>
</protein>
<dbReference type="GO" id="GO:1990429">
    <property type="term" value="C:peroxisomal importomer complex"/>
    <property type="evidence" value="ECO:0007669"/>
    <property type="project" value="TreeGrafter"/>
</dbReference>
<dbReference type="PANTHER" id="PTHR19332:SF1">
    <property type="entry name" value="PEROXISOMAL MEMBRANE PROTEIN PEX13"/>
    <property type="match status" value="1"/>
</dbReference>
<evidence type="ECO:0000256" key="4">
    <source>
        <dbReference type="ARBA" id="ARBA00023010"/>
    </source>
</evidence>
<accession>A0A8T0IKG1</accession>
<dbReference type="InterPro" id="IPR035463">
    <property type="entry name" value="Pex13"/>
</dbReference>
<evidence type="ECO:0000313" key="10">
    <source>
        <dbReference type="EMBL" id="KAG0583038.1"/>
    </source>
</evidence>
<evidence type="ECO:0000256" key="3">
    <source>
        <dbReference type="ARBA" id="ARBA00022927"/>
    </source>
</evidence>
<dbReference type="GO" id="GO:0016560">
    <property type="term" value="P:protein import into peroxisome matrix, docking"/>
    <property type="evidence" value="ECO:0007669"/>
    <property type="project" value="InterPro"/>
</dbReference>
<keyword evidence="2" id="KW-0813">Transport</keyword>
<dbReference type="OrthoDB" id="514567at2759"/>
<evidence type="ECO:0000313" key="11">
    <source>
        <dbReference type="Proteomes" id="UP000822688"/>
    </source>
</evidence>
<feature type="region of interest" description="Disordered" evidence="9">
    <location>
        <begin position="1"/>
        <end position="84"/>
    </location>
</feature>